<protein>
    <submittedName>
        <fullName evidence="4">PspA/IM30 family protein</fullName>
    </submittedName>
</protein>
<dbReference type="InterPro" id="IPR007157">
    <property type="entry name" value="PspA_VIPP1"/>
</dbReference>
<evidence type="ECO:0000313" key="5">
    <source>
        <dbReference type="Proteomes" id="UP001597110"/>
    </source>
</evidence>
<evidence type="ECO:0000256" key="3">
    <source>
        <dbReference type="SAM" id="MobiDB-lite"/>
    </source>
</evidence>
<feature type="compositionally biased region" description="Basic residues" evidence="3">
    <location>
        <begin position="1"/>
        <end position="11"/>
    </location>
</feature>
<evidence type="ECO:0000256" key="2">
    <source>
        <dbReference type="SAM" id="Coils"/>
    </source>
</evidence>
<organism evidence="4 5">
    <name type="scientific">Lysobacter brunescens</name>
    <dbReference type="NCBI Taxonomy" id="262323"/>
    <lineage>
        <taxon>Bacteria</taxon>
        <taxon>Pseudomonadati</taxon>
        <taxon>Pseudomonadota</taxon>
        <taxon>Gammaproteobacteria</taxon>
        <taxon>Lysobacterales</taxon>
        <taxon>Lysobacteraceae</taxon>
        <taxon>Lysobacter</taxon>
    </lineage>
</organism>
<keyword evidence="2" id="KW-0175">Coiled coil</keyword>
<accession>A0ABW2Y926</accession>
<dbReference type="RefSeq" id="WP_386822658.1">
    <property type="nucleotide sequence ID" value="NZ_JBHTIF010000001.1"/>
</dbReference>
<dbReference type="Proteomes" id="UP001597110">
    <property type="component" value="Unassembled WGS sequence"/>
</dbReference>
<name>A0ABW2Y926_9GAMM</name>
<evidence type="ECO:0000256" key="1">
    <source>
        <dbReference type="ARBA" id="ARBA00043985"/>
    </source>
</evidence>
<proteinExistence type="inferred from homology"/>
<reference evidence="5" key="1">
    <citation type="journal article" date="2019" name="Int. J. Syst. Evol. Microbiol.">
        <title>The Global Catalogue of Microorganisms (GCM) 10K type strain sequencing project: providing services to taxonomists for standard genome sequencing and annotation.</title>
        <authorList>
            <consortium name="The Broad Institute Genomics Platform"/>
            <consortium name="The Broad Institute Genome Sequencing Center for Infectious Disease"/>
            <person name="Wu L."/>
            <person name="Ma J."/>
        </authorList>
    </citation>
    <scope>NUCLEOTIDE SEQUENCE [LARGE SCALE GENOMIC DNA]</scope>
    <source>
        <strain evidence="5">CCUG 55585</strain>
    </source>
</reference>
<comment type="similarity">
    <text evidence="1">Belongs to the PspA/Vipp/IM30 family.</text>
</comment>
<sequence length="253" mass="28012">MSTKPQGRRKAQPQADTAAAPEPSALWRRLVTAVRGGVTGLGEAIADSQALRILDEEIRDNDAELRRVRATLAETMARCKVAQERLAAANAKLAEYEGYALKALKSGEEQLARDVAGHIALLEIERDGHARQVGELTEGVAHLRKVVVQFEATIGRLKQQVDTVRATETVQRAQAAMASRRRDADGRVRTALDSLERIKRRQAERDIRLDAARIEDGEALDASLEARLRRAGIIAEEDRTEAVLSRLKDRRDE</sequence>
<gene>
    <name evidence="4" type="ORF">ACFQ0E_05410</name>
</gene>
<evidence type="ECO:0000313" key="4">
    <source>
        <dbReference type="EMBL" id="MFD0725035.1"/>
    </source>
</evidence>
<dbReference type="Pfam" id="PF04012">
    <property type="entry name" value="PspA_IM30"/>
    <property type="match status" value="1"/>
</dbReference>
<dbReference type="PANTHER" id="PTHR31088:SF9">
    <property type="entry name" value="PHAGE SHOCK PROTEIN A"/>
    <property type="match status" value="1"/>
</dbReference>
<feature type="coiled-coil region" evidence="2">
    <location>
        <begin position="65"/>
        <end position="92"/>
    </location>
</feature>
<dbReference type="PANTHER" id="PTHR31088">
    <property type="entry name" value="MEMBRANE-ASSOCIATED PROTEIN VIPP1, CHLOROPLASTIC"/>
    <property type="match status" value="1"/>
</dbReference>
<comment type="caution">
    <text evidence="4">The sequence shown here is derived from an EMBL/GenBank/DDBJ whole genome shotgun (WGS) entry which is preliminary data.</text>
</comment>
<keyword evidence="5" id="KW-1185">Reference proteome</keyword>
<feature type="region of interest" description="Disordered" evidence="3">
    <location>
        <begin position="1"/>
        <end position="22"/>
    </location>
</feature>
<dbReference type="EMBL" id="JBHTIF010000001">
    <property type="protein sequence ID" value="MFD0725035.1"/>
    <property type="molecule type" value="Genomic_DNA"/>
</dbReference>